<feature type="transmembrane region" description="Helical" evidence="1">
    <location>
        <begin position="158"/>
        <end position="176"/>
    </location>
</feature>
<dbReference type="HOGENOM" id="CLU_1351197_0_0_1"/>
<organism evidence="2 3">
    <name type="scientific">Paramecium tetraurelia</name>
    <dbReference type="NCBI Taxonomy" id="5888"/>
    <lineage>
        <taxon>Eukaryota</taxon>
        <taxon>Sar</taxon>
        <taxon>Alveolata</taxon>
        <taxon>Ciliophora</taxon>
        <taxon>Intramacronucleata</taxon>
        <taxon>Oligohymenophorea</taxon>
        <taxon>Peniculida</taxon>
        <taxon>Parameciidae</taxon>
        <taxon>Paramecium</taxon>
    </lineage>
</organism>
<evidence type="ECO:0008006" key="4">
    <source>
        <dbReference type="Google" id="ProtNLM"/>
    </source>
</evidence>
<keyword evidence="1" id="KW-0472">Membrane</keyword>
<keyword evidence="3" id="KW-1185">Reference proteome</keyword>
<evidence type="ECO:0000313" key="2">
    <source>
        <dbReference type="EMBL" id="CAK93794.1"/>
    </source>
</evidence>
<proteinExistence type="predicted"/>
<protein>
    <recommendedName>
        <fullName evidence="4">Transmembrane protein</fullName>
    </recommendedName>
</protein>
<dbReference type="GeneID" id="5046952"/>
<sequence length="203" mass="24035">MLQIKVFLIQYEQENKNKMPCERALNTSKHRSFFNQIMGQPFLFLQTNCNKEAIKISNKSKLIIAESLDKYFSLYIQSSNIQQQLIPILGLQYILGMQQLLALFIVKPLQLQVASNLQSQKELNKKIKQPKILLFQFNQKNNLNSFYSINYVVQETRLINYILLYILLYQIAFLLYQNPLIQSLDDYKQQSQNLVFFLYKTVM</sequence>
<dbReference type="RefSeq" id="XP_001461167.1">
    <property type="nucleotide sequence ID" value="XM_001461130.1"/>
</dbReference>
<evidence type="ECO:0000313" key="3">
    <source>
        <dbReference type="Proteomes" id="UP000000600"/>
    </source>
</evidence>
<reference evidence="2 3" key="1">
    <citation type="journal article" date="2006" name="Nature">
        <title>Global trends of whole-genome duplications revealed by the ciliate Paramecium tetraurelia.</title>
        <authorList>
            <consortium name="Genoscope"/>
            <person name="Aury J.-M."/>
            <person name="Jaillon O."/>
            <person name="Duret L."/>
            <person name="Noel B."/>
            <person name="Jubin C."/>
            <person name="Porcel B.M."/>
            <person name="Segurens B."/>
            <person name="Daubin V."/>
            <person name="Anthouard V."/>
            <person name="Aiach N."/>
            <person name="Arnaiz O."/>
            <person name="Billaut A."/>
            <person name="Beisson J."/>
            <person name="Blanc I."/>
            <person name="Bouhouche K."/>
            <person name="Camara F."/>
            <person name="Duharcourt S."/>
            <person name="Guigo R."/>
            <person name="Gogendeau D."/>
            <person name="Katinka M."/>
            <person name="Keller A.-M."/>
            <person name="Kissmehl R."/>
            <person name="Klotz C."/>
            <person name="Koll F."/>
            <person name="Le Moue A."/>
            <person name="Lepere C."/>
            <person name="Malinsky S."/>
            <person name="Nowacki M."/>
            <person name="Nowak J.K."/>
            <person name="Plattner H."/>
            <person name="Poulain J."/>
            <person name="Ruiz F."/>
            <person name="Serrano V."/>
            <person name="Zagulski M."/>
            <person name="Dessen P."/>
            <person name="Betermier M."/>
            <person name="Weissenbach J."/>
            <person name="Scarpelli C."/>
            <person name="Schachter V."/>
            <person name="Sperling L."/>
            <person name="Meyer E."/>
            <person name="Cohen J."/>
            <person name="Wincker P."/>
        </authorList>
    </citation>
    <scope>NUCLEOTIDE SEQUENCE [LARGE SCALE GENOMIC DNA]</scope>
    <source>
        <strain evidence="2 3">Stock d4-2</strain>
    </source>
</reference>
<name>A0EEQ3_PARTE</name>
<dbReference type="Proteomes" id="UP000000600">
    <property type="component" value="Unassembled WGS sequence"/>
</dbReference>
<gene>
    <name evidence="2" type="ORF">GSPATT00026116001</name>
</gene>
<accession>A0EEQ3</accession>
<dbReference type="EMBL" id="CT868674">
    <property type="protein sequence ID" value="CAK93794.1"/>
    <property type="molecule type" value="Genomic_DNA"/>
</dbReference>
<dbReference type="KEGG" id="ptm:GSPATT00026116001"/>
<keyword evidence="1" id="KW-0812">Transmembrane</keyword>
<evidence type="ECO:0000256" key="1">
    <source>
        <dbReference type="SAM" id="Phobius"/>
    </source>
</evidence>
<keyword evidence="1" id="KW-1133">Transmembrane helix</keyword>
<dbReference type="AlphaFoldDB" id="A0EEQ3"/>
<dbReference type="InParanoid" id="A0EEQ3"/>